<dbReference type="PANTHER" id="PTHR46173">
    <property type="entry name" value="CCA TRNA NUCLEOTIDYLTRANSFERASE 1, MITOCHONDRIAL"/>
    <property type="match status" value="1"/>
</dbReference>
<keyword evidence="5" id="KW-0479">Metal-binding</keyword>
<evidence type="ECO:0000256" key="2">
    <source>
        <dbReference type="ARBA" id="ARBA00022679"/>
    </source>
</evidence>
<evidence type="ECO:0000259" key="9">
    <source>
        <dbReference type="Pfam" id="PF12627"/>
    </source>
</evidence>
<keyword evidence="4" id="KW-0548">Nucleotidyltransferase</keyword>
<organism evidence="10">
    <name type="scientific">Candidatus Heimdallarchaeum aukensis</name>
    <dbReference type="NCBI Taxonomy" id="2876573"/>
    <lineage>
        <taxon>Archaea</taxon>
        <taxon>Promethearchaeati</taxon>
        <taxon>Candidatus Heimdallarchaeota</taxon>
        <taxon>Candidatus Heimdallarchaeia (ex Rinke et al. 2021) (nom. nud.)</taxon>
        <taxon>Candidatus Heimdallarchaeales</taxon>
        <taxon>Candidatus Heimdallarchaeaceae</taxon>
        <taxon>Candidatus Heimdallarchaeum</taxon>
    </lineage>
</organism>
<evidence type="ECO:0008006" key="11">
    <source>
        <dbReference type="Google" id="ProtNLM"/>
    </source>
</evidence>
<keyword evidence="6" id="KW-0547">Nucleotide-binding</keyword>
<dbReference type="Pfam" id="PF01743">
    <property type="entry name" value="PolyA_pol"/>
    <property type="match status" value="1"/>
</dbReference>
<evidence type="ECO:0000256" key="5">
    <source>
        <dbReference type="ARBA" id="ARBA00022723"/>
    </source>
</evidence>
<keyword evidence="7" id="KW-0460">Magnesium</keyword>
<dbReference type="GO" id="GO:0000049">
    <property type="term" value="F:tRNA binding"/>
    <property type="evidence" value="ECO:0007669"/>
    <property type="project" value="TreeGrafter"/>
</dbReference>
<evidence type="ECO:0000256" key="7">
    <source>
        <dbReference type="ARBA" id="ARBA00022842"/>
    </source>
</evidence>
<evidence type="ECO:0000259" key="8">
    <source>
        <dbReference type="Pfam" id="PF01743"/>
    </source>
</evidence>
<name>A0A9Y1BKZ8_9ARCH</name>
<evidence type="ECO:0000256" key="3">
    <source>
        <dbReference type="ARBA" id="ARBA00022694"/>
    </source>
</evidence>
<dbReference type="SUPFAM" id="SSF81301">
    <property type="entry name" value="Nucleotidyltransferase"/>
    <property type="match status" value="1"/>
</dbReference>
<evidence type="ECO:0000256" key="4">
    <source>
        <dbReference type="ARBA" id="ARBA00022695"/>
    </source>
</evidence>
<dbReference type="GO" id="GO:0046872">
    <property type="term" value="F:metal ion binding"/>
    <property type="evidence" value="ECO:0007669"/>
    <property type="project" value="UniProtKB-KW"/>
</dbReference>
<evidence type="ECO:0000313" key="10">
    <source>
        <dbReference type="EMBL" id="UJG40791.1"/>
    </source>
</evidence>
<dbReference type="Gene3D" id="3.30.460.10">
    <property type="entry name" value="Beta Polymerase, domain 2"/>
    <property type="match status" value="1"/>
</dbReference>
<sequence length="463" mass="54452">MRSLSVCTKILEEQGINYSIYELDSKSFSIIDPRVKKRIEQVKQIAESLNCVVGIVGGFIRDLLLKKPSKDVDFVVIEGDLEKLTEEIAKKLKAKKAIIHNQTLTTQIRFGEGIVFEFNAPRVESYEPLSRVPKVRRGTIIDDLTRRDFTINSFILFENKYLDIFNSKKDLLEGIIRTTREPSIVFSEDYLRIFRAIRFACLLDFKIEEKTKKGIIENAHQLSFVAKERIIEEIRLTAKKDIVCCFKLMTELAIIHTLFPELKNEKINDTYIVSLKYEKIEKELELVKQQKGINYFLCFFALVMKEQFIEKENYLAKIKNELKKFKFSKKEIEKILLIIKYSNTLIHHIFYPVSKKELGLLLREIFEIREEVIAINIAENKLLKKKNKNLEKIIGDLRELSKDKELIFIKPAVNGNELMELGIKKMEINQCKEFLIHALMDEQLENTKEECIKYVKRYYLQKR</sequence>
<dbReference type="Proteomes" id="UP001201020">
    <property type="component" value="Chromosome"/>
</dbReference>
<dbReference type="SUPFAM" id="SSF81891">
    <property type="entry name" value="Poly A polymerase C-terminal region-like"/>
    <property type="match status" value="1"/>
</dbReference>
<feature type="domain" description="Poly A polymerase head" evidence="8">
    <location>
        <begin position="55"/>
        <end position="177"/>
    </location>
</feature>
<gene>
    <name evidence="10" type="ORF">K9W45_13260</name>
</gene>
<evidence type="ECO:0000256" key="1">
    <source>
        <dbReference type="ARBA" id="ARBA00001946"/>
    </source>
</evidence>
<keyword evidence="2" id="KW-0808">Transferase</keyword>
<feature type="domain" description="tRNA nucleotidyltransferase/poly(A) polymerase RNA and SrmB- binding" evidence="9">
    <location>
        <begin position="204"/>
        <end position="264"/>
    </location>
</feature>
<keyword evidence="3" id="KW-0819">tRNA processing</keyword>
<dbReference type="InterPro" id="IPR043519">
    <property type="entry name" value="NT_sf"/>
</dbReference>
<dbReference type="InterPro" id="IPR002646">
    <property type="entry name" value="PolA_pol_head_dom"/>
</dbReference>
<dbReference type="Pfam" id="PF12627">
    <property type="entry name" value="PolyA_pol_RNAbd"/>
    <property type="match status" value="1"/>
</dbReference>
<dbReference type="AlphaFoldDB" id="A0A9Y1BKZ8"/>
<dbReference type="Gene3D" id="1.10.3090.10">
    <property type="entry name" value="cca-adding enzyme, domain 2"/>
    <property type="match status" value="1"/>
</dbReference>
<reference evidence="10" key="1">
    <citation type="journal article" date="2022" name="Nat. Microbiol.">
        <title>Unique mobile elements and scalable gene flow at the prokaryote-eukaryote boundary revealed by circularized Asgard archaea genomes.</title>
        <authorList>
            <person name="Wu F."/>
            <person name="Speth D.R."/>
            <person name="Philosof A."/>
            <person name="Cremiere A."/>
            <person name="Narayanan A."/>
            <person name="Barco R.A."/>
            <person name="Connon S.A."/>
            <person name="Amend J.P."/>
            <person name="Antoshechkin I.A."/>
            <person name="Orphan V.J."/>
        </authorList>
    </citation>
    <scope>NUCLEOTIDE SEQUENCE</scope>
    <source>
        <strain evidence="10">PM71</strain>
    </source>
</reference>
<dbReference type="InterPro" id="IPR050264">
    <property type="entry name" value="Bact_CCA-adding_enz_type3_sf"/>
</dbReference>
<dbReference type="GO" id="GO:0008033">
    <property type="term" value="P:tRNA processing"/>
    <property type="evidence" value="ECO:0007669"/>
    <property type="project" value="UniProtKB-KW"/>
</dbReference>
<accession>A0A9Y1BKZ8</accession>
<comment type="cofactor">
    <cofactor evidence="1">
        <name>Mg(2+)</name>
        <dbReference type="ChEBI" id="CHEBI:18420"/>
    </cofactor>
</comment>
<dbReference type="PANTHER" id="PTHR46173:SF1">
    <property type="entry name" value="CCA TRNA NUCLEOTIDYLTRANSFERASE 1, MITOCHONDRIAL"/>
    <property type="match status" value="1"/>
</dbReference>
<dbReference type="InterPro" id="IPR032828">
    <property type="entry name" value="PolyA_RNA-bd"/>
</dbReference>
<dbReference type="GO" id="GO:0016779">
    <property type="term" value="F:nucleotidyltransferase activity"/>
    <property type="evidence" value="ECO:0007669"/>
    <property type="project" value="UniProtKB-KW"/>
</dbReference>
<proteinExistence type="predicted"/>
<dbReference type="EMBL" id="CP084166">
    <property type="protein sequence ID" value="UJG40791.1"/>
    <property type="molecule type" value="Genomic_DNA"/>
</dbReference>
<evidence type="ECO:0000256" key="6">
    <source>
        <dbReference type="ARBA" id="ARBA00022741"/>
    </source>
</evidence>
<dbReference type="GO" id="GO:0000166">
    <property type="term" value="F:nucleotide binding"/>
    <property type="evidence" value="ECO:0007669"/>
    <property type="project" value="UniProtKB-KW"/>
</dbReference>
<protein>
    <recommendedName>
        <fullName evidence="11">Poly A polymerase head domain-containing protein</fullName>
    </recommendedName>
</protein>